<name>M0NDW4_9EURY</name>
<evidence type="ECO:0000313" key="6">
    <source>
        <dbReference type="EMBL" id="EMA54880.1"/>
    </source>
</evidence>
<evidence type="ECO:0000256" key="2">
    <source>
        <dbReference type="ARBA" id="ARBA00022603"/>
    </source>
</evidence>
<protein>
    <submittedName>
        <fullName evidence="6">DNA methylase N-4/N-6 domain-containing protein</fullName>
    </submittedName>
</protein>
<keyword evidence="2 6" id="KW-0489">Methyltransferase</keyword>
<dbReference type="RefSeq" id="WP_007738644.1">
    <property type="nucleotide sequence ID" value="NZ_AOMF01000123.1"/>
</dbReference>
<dbReference type="eggNOG" id="arCOG00108">
    <property type="taxonomic scope" value="Archaea"/>
</dbReference>
<dbReference type="Gene3D" id="3.40.50.150">
    <property type="entry name" value="Vaccinia Virus protein VP39"/>
    <property type="match status" value="1"/>
</dbReference>
<dbReference type="STRING" id="1227457.C451_05915"/>
<dbReference type="EMBL" id="AOMF01000123">
    <property type="protein sequence ID" value="EMA54880.1"/>
    <property type="molecule type" value="Genomic_DNA"/>
</dbReference>
<dbReference type="InterPro" id="IPR029063">
    <property type="entry name" value="SAM-dependent_MTases_sf"/>
</dbReference>
<keyword evidence="4" id="KW-0175">Coiled coil</keyword>
<dbReference type="GO" id="GO:0003677">
    <property type="term" value="F:DNA binding"/>
    <property type="evidence" value="ECO:0007669"/>
    <property type="project" value="InterPro"/>
</dbReference>
<dbReference type="OrthoDB" id="38200at2157"/>
<organism evidence="6 7">
    <name type="scientific">Halococcus thailandensis JCM 13552</name>
    <dbReference type="NCBI Taxonomy" id="1227457"/>
    <lineage>
        <taxon>Archaea</taxon>
        <taxon>Methanobacteriati</taxon>
        <taxon>Methanobacteriota</taxon>
        <taxon>Stenosarchaea group</taxon>
        <taxon>Halobacteria</taxon>
        <taxon>Halobacteriales</taxon>
        <taxon>Halococcaceae</taxon>
        <taxon>Halococcus</taxon>
    </lineage>
</organism>
<dbReference type="InterPro" id="IPR002052">
    <property type="entry name" value="DNA_methylase_N6_adenine_CS"/>
</dbReference>
<accession>M0NDW4</accession>
<dbReference type="GO" id="GO:0000166">
    <property type="term" value="F:nucleotide binding"/>
    <property type="evidence" value="ECO:0007669"/>
    <property type="project" value="InterPro"/>
</dbReference>
<dbReference type="PRINTS" id="PR00508">
    <property type="entry name" value="S21N4MTFRASE"/>
</dbReference>
<evidence type="ECO:0000259" key="5">
    <source>
        <dbReference type="Pfam" id="PF01555"/>
    </source>
</evidence>
<dbReference type="Proteomes" id="UP000011680">
    <property type="component" value="Unassembled WGS sequence"/>
</dbReference>
<comment type="similarity">
    <text evidence="1">Belongs to the N(4)/N(6)-methyltransferase family.</text>
</comment>
<keyword evidence="3" id="KW-0808">Transferase</keyword>
<evidence type="ECO:0000313" key="7">
    <source>
        <dbReference type="Proteomes" id="UP000011680"/>
    </source>
</evidence>
<dbReference type="Gene3D" id="1.10.150.20">
    <property type="entry name" value="5' to 3' exonuclease, C-terminal subdomain"/>
    <property type="match status" value="1"/>
</dbReference>
<feature type="coiled-coil region" evidence="4">
    <location>
        <begin position="121"/>
        <end position="152"/>
    </location>
</feature>
<dbReference type="InterPro" id="IPR002941">
    <property type="entry name" value="DNA_methylase_N4/N6"/>
</dbReference>
<dbReference type="SUPFAM" id="SSF47794">
    <property type="entry name" value="Rad51 N-terminal domain-like"/>
    <property type="match status" value="1"/>
</dbReference>
<dbReference type="PROSITE" id="PS00092">
    <property type="entry name" value="N6_MTASE"/>
    <property type="match status" value="1"/>
</dbReference>
<gene>
    <name evidence="6" type="ORF">C451_05915</name>
</gene>
<proteinExistence type="inferred from homology"/>
<dbReference type="Pfam" id="PF01555">
    <property type="entry name" value="N6_N4_Mtase"/>
    <property type="match status" value="1"/>
</dbReference>
<evidence type="ECO:0000256" key="1">
    <source>
        <dbReference type="ARBA" id="ARBA00006594"/>
    </source>
</evidence>
<sequence length="1092" mass="128282">MPEQSLDSLLELDDIQESTLNNLRDAEFDSLDGLASATRNDLRGIDDINTSTAVNILRYLEREGYRERREVTEKQHQLQQLLRDLFQFDTSDLDFGIYRILNQRRDIIDDFIEEDLIRTVHDALEAVAAEERAELEEEVKQARADVVEQLNEDVFTQEGEIKEEFRDFGMAEDYVEAKERLEQYEVAEETEARVFNDLYTFFSRFYERGDFHAKRRFSSQDAKFMVPYNGEEVFFHWANRDQYYVKTSEQFTTYRFQADGLDAEFRVEDANVPQDNVKGDERYFILGNDPVAWDEDEAILTVTFQYRLITEDEADEFVNIYNEVTGEDRSSFNYKTNTILCTALHKQILDQLNARGPRETLQREDDGKTVLMQHLTRYTSKNTMDYFVHKDLGGFLQDELDYYIQNDILNTAELVEADADRDPHSLRRARVVRKIADRVITFLDQIESFQKRLFEKRKFVTQTDYMVTLDKVPDRLYDEIINNEKQLEQWHEVYNTDEWRTDLSWQGEFTGDVLTSNPYLMIDTALFDGDFKWELLDSFDNIEDETDGVLLHGENFQAVNLIREKFSNAVDCVYIDPPYNTGNDGFLYKDKYRHSSWLSMMEDRLRLTRDLMSDDALMFSHIDDNEESNLRKLKQNIFGKDNFLASICWNNSYSPQMDASGFSTTHDYILTFGRKQGAKPYQIPFEQDVSQFRYKDEETGRRYRRRSLRKEGSNSLRSDAPNSWFSLEAPDGTEVWPYKPDGTEGCWRWSKETYLERKERLIEWVDTDEYGWQPYVKQFRDLDASKPPETVWSHEEVGHNHEAAEEIGALLGRRAFKTAKPIRLLKRILQISTVGKARNIVLDYFAGSGTTGHAVINLNREDNGDRKYILVEMGEQFDTILRPRVQKATFSSDWSESVPQDNNGQSHMVKYHRIESYEDALNNVVLEEPENEHQQRLVEEQQDEYVSGYMLDFEAESPSLLEPVSFEHPFDYELEIEQSGNIRKSTTVDLVETFHYLLGADVSGFEAREHQDRQYVVTRCGVEMENSIDSVLTVWRDAEKLDLEQEREWFEEQFEFNEFDRIYINTESFVPGAEPAEVTFKERMEAGHDGAE</sequence>
<feature type="domain" description="DNA methylase N-4/N-6" evidence="5">
    <location>
        <begin position="570"/>
        <end position="877"/>
    </location>
</feature>
<keyword evidence="7" id="KW-1185">Reference proteome</keyword>
<dbReference type="PATRIC" id="fig|1227457.3.peg.1045"/>
<reference evidence="6 7" key="1">
    <citation type="journal article" date="2014" name="PLoS Genet.">
        <title>Phylogenetically driven sequencing of extremely halophilic archaea reveals strategies for static and dynamic osmo-response.</title>
        <authorList>
            <person name="Becker E.A."/>
            <person name="Seitzer P.M."/>
            <person name="Tritt A."/>
            <person name="Larsen D."/>
            <person name="Krusor M."/>
            <person name="Yao A.I."/>
            <person name="Wu D."/>
            <person name="Madern D."/>
            <person name="Eisen J.A."/>
            <person name="Darling A.E."/>
            <person name="Facciotti M.T."/>
        </authorList>
    </citation>
    <scope>NUCLEOTIDE SEQUENCE [LARGE SCALE GENOMIC DNA]</scope>
    <source>
        <strain evidence="6 7">JCM 13552</strain>
    </source>
</reference>
<dbReference type="AlphaFoldDB" id="M0NDW4"/>
<comment type="caution">
    <text evidence="6">The sequence shown here is derived from an EMBL/GenBank/DDBJ whole genome shotgun (WGS) entry which is preliminary data.</text>
</comment>
<evidence type="ECO:0000256" key="4">
    <source>
        <dbReference type="SAM" id="Coils"/>
    </source>
</evidence>
<dbReference type="SUPFAM" id="SSF53335">
    <property type="entry name" value="S-adenosyl-L-methionine-dependent methyltransferases"/>
    <property type="match status" value="1"/>
</dbReference>
<dbReference type="GO" id="GO:0032259">
    <property type="term" value="P:methylation"/>
    <property type="evidence" value="ECO:0007669"/>
    <property type="project" value="UniProtKB-KW"/>
</dbReference>
<evidence type="ECO:0000256" key="3">
    <source>
        <dbReference type="ARBA" id="ARBA00022679"/>
    </source>
</evidence>
<dbReference type="InterPro" id="IPR010995">
    <property type="entry name" value="DNA_repair_Rad51/TF_NusA_a-hlx"/>
</dbReference>
<dbReference type="InterPro" id="IPR001091">
    <property type="entry name" value="RM_Methyltransferase"/>
</dbReference>
<dbReference type="GO" id="GO:0008170">
    <property type="term" value="F:N-methyltransferase activity"/>
    <property type="evidence" value="ECO:0007669"/>
    <property type="project" value="InterPro"/>
</dbReference>